<evidence type="ECO:0000256" key="5">
    <source>
        <dbReference type="SAM" id="Phobius"/>
    </source>
</evidence>
<comment type="caution">
    <text evidence="7">The sequence shown here is derived from an EMBL/GenBank/DDBJ whole genome shotgun (WGS) entry which is preliminary data.</text>
</comment>
<dbReference type="Gene3D" id="1.20.1250.20">
    <property type="entry name" value="MFS general substrate transporter like domains"/>
    <property type="match status" value="2"/>
</dbReference>
<comment type="subcellular location">
    <subcellularLocation>
        <location evidence="1">Cell membrane</location>
        <topology evidence="1">Multi-pass membrane protein</topology>
    </subcellularLocation>
</comment>
<accession>A0ABP7DL68</accession>
<feature type="transmembrane region" description="Helical" evidence="5">
    <location>
        <begin position="212"/>
        <end position="231"/>
    </location>
</feature>
<feature type="transmembrane region" description="Helical" evidence="5">
    <location>
        <begin position="279"/>
        <end position="296"/>
    </location>
</feature>
<feature type="transmembrane region" description="Helical" evidence="5">
    <location>
        <begin position="302"/>
        <end position="325"/>
    </location>
</feature>
<reference evidence="8" key="1">
    <citation type="journal article" date="2019" name="Int. J. Syst. Evol. Microbiol.">
        <title>The Global Catalogue of Microorganisms (GCM) 10K type strain sequencing project: providing services to taxonomists for standard genome sequencing and annotation.</title>
        <authorList>
            <consortium name="The Broad Institute Genomics Platform"/>
            <consortium name="The Broad Institute Genome Sequencing Center for Infectious Disease"/>
            <person name="Wu L."/>
            <person name="Ma J."/>
        </authorList>
    </citation>
    <scope>NUCLEOTIDE SEQUENCE [LARGE SCALE GENOMIC DNA]</scope>
    <source>
        <strain evidence="8">JCM 17125</strain>
    </source>
</reference>
<evidence type="ECO:0000313" key="7">
    <source>
        <dbReference type="EMBL" id="GAA3705945.1"/>
    </source>
</evidence>
<feature type="transmembrane region" description="Helical" evidence="5">
    <location>
        <begin position="369"/>
        <end position="390"/>
    </location>
</feature>
<dbReference type="PANTHER" id="PTHR23542">
    <property type="match status" value="1"/>
</dbReference>
<dbReference type="Pfam" id="PF07690">
    <property type="entry name" value="MFS_1"/>
    <property type="match status" value="1"/>
</dbReference>
<evidence type="ECO:0000256" key="2">
    <source>
        <dbReference type="ARBA" id="ARBA00022692"/>
    </source>
</evidence>
<evidence type="ECO:0000256" key="4">
    <source>
        <dbReference type="ARBA" id="ARBA00023136"/>
    </source>
</evidence>
<evidence type="ECO:0000259" key="6">
    <source>
        <dbReference type="PROSITE" id="PS50850"/>
    </source>
</evidence>
<feature type="transmembrane region" description="Helical" evidence="5">
    <location>
        <begin position="46"/>
        <end position="67"/>
    </location>
</feature>
<feature type="transmembrane region" description="Helical" evidence="5">
    <location>
        <begin position="16"/>
        <end position="40"/>
    </location>
</feature>
<feature type="transmembrane region" description="Helical" evidence="5">
    <location>
        <begin position="337"/>
        <end position="357"/>
    </location>
</feature>
<dbReference type="SUPFAM" id="SSF103473">
    <property type="entry name" value="MFS general substrate transporter"/>
    <property type="match status" value="1"/>
</dbReference>
<gene>
    <name evidence="7" type="ORF">GCM10022399_23390</name>
</gene>
<keyword evidence="2 5" id="KW-0812">Transmembrane</keyword>
<keyword evidence="3 5" id="KW-1133">Transmembrane helix</keyword>
<proteinExistence type="predicted"/>
<keyword evidence="8" id="KW-1185">Reference proteome</keyword>
<feature type="transmembrane region" description="Helical" evidence="5">
    <location>
        <begin position="172"/>
        <end position="191"/>
    </location>
</feature>
<feature type="transmembrane region" description="Helical" evidence="5">
    <location>
        <begin position="79"/>
        <end position="99"/>
    </location>
</feature>
<keyword evidence="4 5" id="KW-0472">Membrane</keyword>
<feature type="domain" description="Major facilitator superfamily (MFS) profile" evidence="6">
    <location>
        <begin position="214"/>
        <end position="399"/>
    </location>
</feature>
<evidence type="ECO:0000313" key="8">
    <source>
        <dbReference type="Proteomes" id="UP001501468"/>
    </source>
</evidence>
<feature type="transmembrane region" description="Helical" evidence="5">
    <location>
        <begin position="243"/>
        <end position="267"/>
    </location>
</feature>
<protein>
    <submittedName>
        <fullName evidence="7">MFS transporter</fullName>
    </submittedName>
</protein>
<dbReference type="PANTHER" id="PTHR23542:SF1">
    <property type="entry name" value="MAJOR FACILITATOR SUPERFAMILY (MFS) PROFILE DOMAIN-CONTAINING PROTEIN"/>
    <property type="match status" value="1"/>
</dbReference>
<sequence>MLASYRPLFEVPGARVFIVGGLIARTAGSMFAVSVVAMVAARTGSYALAGAVVAVGMVSLALFAPILGRLVDRYGQRRIAIPFFLWSGFWAVMTLLTSLRGWPSWLLFITFPMCGAIPNLGTMARARWSHIFADDAKNLHAAMSFEQVMEEVTFVIGPVLAIWLSTTLFPEAGFAFATVAYTVGVLVFISARSTEPPVVPHHERPTAHAYTVPGLVPLAFIMVMTGAIFGVNEVVTLAVSQDLGAPSAAGAILALYAVGSATAGLIFGHVSHGRSLVKLLVAGTLGMAVLEIPVLFAGNLWVLAGLMLVAGMATAPTLITTMNLIERIVPKAQLNEGMTIVLTGIIVGVAAGSAVSGVVVDHVGAQHGYWVAIIAGSFAFVMALGTRAFLTRRELHDLR</sequence>
<dbReference type="InterPro" id="IPR036259">
    <property type="entry name" value="MFS_trans_sf"/>
</dbReference>
<dbReference type="InterPro" id="IPR020846">
    <property type="entry name" value="MFS_dom"/>
</dbReference>
<dbReference type="InterPro" id="IPR011701">
    <property type="entry name" value="MFS"/>
</dbReference>
<evidence type="ECO:0000256" key="3">
    <source>
        <dbReference type="ARBA" id="ARBA00022989"/>
    </source>
</evidence>
<dbReference type="PROSITE" id="PS50850">
    <property type="entry name" value="MFS"/>
    <property type="match status" value="1"/>
</dbReference>
<evidence type="ECO:0000256" key="1">
    <source>
        <dbReference type="ARBA" id="ARBA00004651"/>
    </source>
</evidence>
<dbReference type="EMBL" id="BAABDC010000003">
    <property type="protein sequence ID" value="GAA3705945.1"/>
    <property type="molecule type" value="Genomic_DNA"/>
</dbReference>
<organism evidence="7 8">
    <name type="scientific">Terrabacter ginsenosidimutans</name>
    <dbReference type="NCBI Taxonomy" id="490575"/>
    <lineage>
        <taxon>Bacteria</taxon>
        <taxon>Bacillati</taxon>
        <taxon>Actinomycetota</taxon>
        <taxon>Actinomycetes</taxon>
        <taxon>Micrococcales</taxon>
        <taxon>Intrasporangiaceae</taxon>
        <taxon>Terrabacter</taxon>
    </lineage>
</organism>
<name>A0ABP7DL68_9MICO</name>
<dbReference type="Proteomes" id="UP001501468">
    <property type="component" value="Unassembled WGS sequence"/>
</dbReference>